<sequence length="123" mass="13424">MRDGGICVTKNQQPISIWCCGAAVSNDQDVQIGVASGLVCTSPPCLSASFTDEHASPVPLSGILKASIVYSRNLTPFESFWGGTFKSIKYRIDELDEENLLSSCYSIRNEATFTKIHIMETIT</sequence>
<accession>A0A2G2Z6V4</accession>
<gene>
    <name evidence="1" type="ORF">T459_15751</name>
</gene>
<reference evidence="1 2" key="2">
    <citation type="journal article" date="2017" name="Genome Biol.">
        <title>New reference genome sequences of hot pepper reveal the massive evolution of plant disease-resistance genes by retroduplication.</title>
        <authorList>
            <person name="Kim S."/>
            <person name="Park J."/>
            <person name="Yeom S.I."/>
            <person name="Kim Y.M."/>
            <person name="Seo E."/>
            <person name="Kim K.T."/>
            <person name="Kim M.S."/>
            <person name="Lee J.M."/>
            <person name="Cheong K."/>
            <person name="Shin H.S."/>
            <person name="Kim S.B."/>
            <person name="Han K."/>
            <person name="Lee J."/>
            <person name="Park M."/>
            <person name="Lee H.A."/>
            <person name="Lee H.Y."/>
            <person name="Lee Y."/>
            <person name="Oh S."/>
            <person name="Lee J.H."/>
            <person name="Choi E."/>
            <person name="Choi E."/>
            <person name="Lee S.E."/>
            <person name="Jeon J."/>
            <person name="Kim H."/>
            <person name="Choi G."/>
            <person name="Song H."/>
            <person name="Lee J."/>
            <person name="Lee S.C."/>
            <person name="Kwon J.K."/>
            <person name="Lee H.Y."/>
            <person name="Koo N."/>
            <person name="Hong Y."/>
            <person name="Kim R.W."/>
            <person name="Kang W.H."/>
            <person name="Huh J.H."/>
            <person name="Kang B.C."/>
            <person name="Yang T.J."/>
            <person name="Lee Y.H."/>
            <person name="Bennetzen J.L."/>
            <person name="Choi D."/>
        </authorList>
    </citation>
    <scope>NUCLEOTIDE SEQUENCE [LARGE SCALE GENOMIC DNA]</scope>
    <source>
        <strain evidence="2">cv. CM334</strain>
    </source>
</reference>
<comment type="caution">
    <text evidence="1">The sequence shown here is derived from an EMBL/GenBank/DDBJ whole genome shotgun (WGS) entry which is preliminary data.</text>
</comment>
<protein>
    <submittedName>
        <fullName evidence="1">Uncharacterized protein</fullName>
    </submittedName>
</protein>
<keyword evidence="2" id="KW-1185">Reference proteome</keyword>
<proteinExistence type="predicted"/>
<evidence type="ECO:0000313" key="2">
    <source>
        <dbReference type="Proteomes" id="UP000222542"/>
    </source>
</evidence>
<evidence type="ECO:0000313" key="1">
    <source>
        <dbReference type="EMBL" id="PHT77699.1"/>
    </source>
</evidence>
<organism evidence="1 2">
    <name type="scientific">Capsicum annuum</name>
    <name type="common">Capsicum pepper</name>
    <dbReference type="NCBI Taxonomy" id="4072"/>
    <lineage>
        <taxon>Eukaryota</taxon>
        <taxon>Viridiplantae</taxon>
        <taxon>Streptophyta</taxon>
        <taxon>Embryophyta</taxon>
        <taxon>Tracheophyta</taxon>
        <taxon>Spermatophyta</taxon>
        <taxon>Magnoliopsida</taxon>
        <taxon>eudicotyledons</taxon>
        <taxon>Gunneridae</taxon>
        <taxon>Pentapetalae</taxon>
        <taxon>asterids</taxon>
        <taxon>lamiids</taxon>
        <taxon>Solanales</taxon>
        <taxon>Solanaceae</taxon>
        <taxon>Solanoideae</taxon>
        <taxon>Capsiceae</taxon>
        <taxon>Capsicum</taxon>
    </lineage>
</organism>
<dbReference type="Gramene" id="PHT77699">
    <property type="protein sequence ID" value="PHT77699"/>
    <property type="gene ID" value="T459_15751"/>
</dbReference>
<name>A0A2G2Z6V4_CAPAN</name>
<dbReference type="Proteomes" id="UP000222542">
    <property type="component" value="Unassembled WGS sequence"/>
</dbReference>
<reference evidence="1 2" key="1">
    <citation type="journal article" date="2014" name="Nat. Genet.">
        <title>Genome sequence of the hot pepper provides insights into the evolution of pungency in Capsicum species.</title>
        <authorList>
            <person name="Kim S."/>
            <person name="Park M."/>
            <person name="Yeom S.I."/>
            <person name="Kim Y.M."/>
            <person name="Lee J.M."/>
            <person name="Lee H.A."/>
            <person name="Seo E."/>
            <person name="Choi J."/>
            <person name="Cheong K."/>
            <person name="Kim K.T."/>
            <person name="Jung K."/>
            <person name="Lee G.W."/>
            <person name="Oh S.K."/>
            <person name="Bae C."/>
            <person name="Kim S.B."/>
            <person name="Lee H.Y."/>
            <person name="Kim S.Y."/>
            <person name="Kim M.S."/>
            <person name="Kang B.C."/>
            <person name="Jo Y.D."/>
            <person name="Yang H.B."/>
            <person name="Jeong H.J."/>
            <person name="Kang W.H."/>
            <person name="Kwon J.K."/>
            <person name="Shin C."/>
            <person name="Lim J.Y."/>
            <person name="Park J.H."/>
            <person name="Huh J.H."/>
            <person name="Kim J.S."/>
            <person name="Kim B.D."/>
            <person name="Cohen O."/>
            <person name="Paran I."/>
            <person name="Suh M.C."/>
            <person name="Lee S.B."/>
            <person name="Kim Y.K."/>
            <person name="Shin Y."/>
            <person name="Noh S.J."/>
            <person name="Park J."/>
            <person name="Seo Y.S."/>
            <person name="Kwon S.Y."/>
            <person name="Kim H.A."/>
            <person name="Park J.M."/>
            <person name="Kim H.J."/>
            <person name="Choi S.B."/>
            <person name="Bosland P.W."/>
            <person name="Reeves G."/>
            <person name="Jo S.H."/>
            <person name="Lee B.W."/>
            <person name="Cho H.T."/>
            <person name="Choi H.S."/>
            <person name="Lee M.S."/>
            <person name="Yu Y."/>
            <person name="Do Choi Y."/>
            <person name="Park B.S."/>
            <person name="van Deynze A."/>
            <person name="Ashrafi H."/>
            <person name="Hill T."/>
            <person name="Kim W.T."/>
            <person name="Pai H.S."/>
            <person name="Ahn H.K."/>
            <person name="Yeam I."/>
            <person name="Giovannoni J.J."/>
            <person name="Rose J.K."/>
            <person name="Sorensen I."/>
            <person name="Lee S.J."/>
            <person name="Kim R.W."/>
            <person name="Choi I.Y."/>
            <person name="Choi B.S."/>
            <person name="Lim J.S."/>
            <person name="Lee Y.H."/>
            <person name="Choi D."/>
        </authorList>
    </citation>
    <scope>NUCLEOTIDE SEQUENCE [LARGE SCALE GENOMIC DNA]</scope>
    <source>
        <strain evidence="2">cv. CM334</strain>
    </source>
</reference>
<dbReference type="EMBL" id="AYRZ02000006">
    <property type="protein sequence ID" value="PHT77699.1"/>
    <property type="molecule type" value="Genomic_DNA"/>
</dbReference>
<dbReference type="AlphaFoldDB" id="A0A2G2Z6V4"/>